<dbReference type="SUPFAM" id="SSF47384">
    <property type="entry name" value="Homodimeric domain of signal transducing histidine kinase"/>
    <property type="match status" value="1"/>
</dbReference>
<dbReference type="Gene3D" id="3.30.565.10">
    <property type="entry name" value="Histidine kinase-like ATPase, C-terminal domain"/>
    <property type="match status" value="1"/>
</dbReference>
<dbReference type="CDD" id="cd17546">
    <property type="entry name" value="REC_hyHK_CKI1_RcsC-like"/>
    <property type="match status" value="1"/>
</dbReference>
<keyword evidence="18" id="KW-1185">Reference proteome</keyword>
<keyword evidence="7" id="KW-0067">ATP-binding</keyword>
<comment type="caution">
    <text evidence="17">The sequence shown here is derived from an EMBL/GenBank/DDBJ whole genome shotgun (WGS) entry which is preliminary data.</text>
</comment>
<evidence type="ECO:0000256" key="8">
    <source>
        <dbReference type="ARBA" id="ARBA00023012"/>
    </source>
</evidence>
<dbReference type="SUPFAM" id="SSF52172">
    <property type="entry name" value="CheY-like"/>
    <property type="match status" value="1"/>
</dbReference>
<dbReference type="CDD" id="cd00082">
    <property type="entry name" value="HisKA"/>
    <property type="match status" value="1"/>
</dbReference>
<dbReference type="GO" id="GO:0005524">
    <property type="term" value="F:ATP binding"/>
    <property type="evidence" value="ECO:0007669"/>
    <property type="project" value="UniProtKB-KW"/>
</dbReference>
<evidence type="ECO:0000313" key="17">
    <source>
        <dbReference type="EMBL" id="RYJ51448.1"/>
    </source>
</evidence>
<evidence type="ECO:0000256" key="12">
    <source>
        <dbReference type="SAM" id="Coils"/>
    </source>
</evidence>
<dbReference type="PROSITE" id="PS50109">
    <property type="entry name" value="HIS_KIN"/>
    <property type="match status" value="1"/>
</dbReference>
<comment type="subunit">
    <text evidence="9">At low DSF concentrations, interacts with RpfF.</text>
</comment>
<evidence type="ECO:0000259" key="16">
    <source>
        <dbReference type="PROSITE" id="PS50113"/>
    </source>
</evidence>
<dbReference type="Pfam" id="PF13426">
    <property type="entry name" value="PAS_9"/>
    <property type="match status" value="2"/>
</dbReference>
<feature type="domain" description="Response regulatory" evidence="14">
    <location>
        <begin position="595"/>
        <end position="713"/>
    </location>
</feature>
<dbReference type="PRINTS" id="PR00344">
    <property type="entry name" value="BCTRLSENSOR"/>
</dbReference>
<evidence type="ECO:0000256" key="3">
    <source>
        <dbReference type="ARBA" id="ARBA00022553"/>
    </source>
</evidence>
<evidence type="ECO:0000259" key="14">
    <source>
        <dbReference type="PROSITE" id="PS50110"/>
    </source>
</evidence>
<evidence type="ECO:0000256" key="7">
    <source>
        <dbReference type="ARBA" id="ARBA00022840"/>
    </source>
</evidence>
<dbReference type="EMBL" id="QNVY02000003">
    <property type="protein sequence ID" value="RYJ51448.1"/>
    <property type="molecule type" value="Genomic_DNA"/>
</dbReference>
<reference evidence="17 18" key="1">
    <citation type="submission" date="2019-01" db="EMBL/GenBank/DDBJ databases">
        <title>Flavobacterium sp. nov. isolated from arctic soil.</title>
        <authorList>
            <person name="Kim D.-U."/>
        </authorList>
    </citation>
    <scope>NUCLEOTIDE SEQUENCE [LARGE SCALE GENOMIC DNA]</scope>
    <source>
        <strain evidence="17 18">Kopri-42</strain>
    </source>
</reference>
<dbReference type="InterPro" id="IPR003661">
    <property type="entry name" value="HisK_dim/P_dom"/>
</dbReference>
<keyword evidence="5" id="KW-0547">Nucleotide-binding</keyword>
<evidence type="ECO:0000256" key="11">
    <source>
        <dbReference type="PROSITE-ProRule" id="PRU00169"/>
    </source>
</evidence>
<feature type="modified residue" description="4-aspartylphosphate" evidence="11">
    <location>
        <position position="646"/>
    </location>
</feature>
<accession>A0A482TJ38</accession>
<dbReference type="Gene3D" id="1.10.287.130">
    <property type="match status" value="1"/>
</dbReference>
<dbReference type="CDD" id="cd00130">
    <property type="entry name" value="PAS"/>
    <property type="match status" value="1"/>
</dbReference>
<evidence type="ECO:0000256" key="4">
    <source>
        <dbReference type="ARBA" id="ARBA00022679"/>
    </source>
</evidence>
<dbReference type="InterPro" id="IPR003594">
    <property type="entry name" value="HATPase_dom"/>
</dbReference>
<dbReference type="InterPro" id="IPR000014">
    <property type="entry name" value="PAS"/>
</dbReference>
<dbReference type="EC" id="2.7.13.3" evidence="2"/>
<evidence type="ECO:0000256" key="10">
    <source>
        <dbReference type="ARBA" id="ARBA00068150"/>
    </source>
</evidence>
<keyword evidence="6 17" id="KW-0418">Kinase</keyword>
<keyword evidence="12" id="KW-0175">Coiled coil</keyword>
<evidence type="ECO:0000259" key="13">
    <source>
        <dbReference type="PROSITE" id="PS50109"/>
    </source>
</evidence>
<keyword evidence="4" id="KW-0808">Transferase</keyword>
<evidence type="ECO:0000259" key="15">
    <source>
        <dbReference type="PROSITE" id="PS50112"/>
    </source>
</evidence>
<gene>
    <name evidence="17" type="ORF">DR871_009615</name>
</gene>
<dbReference type="InterPro" id="IPR004358">
    <property type="entry name" value="Sig_transdc_His_kin-like_C"/>
</dbReference>
<proteinExistence type="predicted"/>
<dbReference type="Pfam" id="PF00072">
    <property type="entry name" value="Response_reg"/>
    <property type="match status" value="1"/>
</dbReference>
<organism evidence="17 18">
    <name type="scientific">Flavobacterium petrolei</name>
    <dbReference type="NCBI Taxonomy" id="2259594"/>
    <lineage>
        <taxon>Bacteria</taxon>
        <taxon>Pseudomonadati</taxon>
        <taxon>Bacteroidota</taxon>
        <taxon>Flavobacteriia</taxon>
        <taxon>Flavobacteriales</taxon>
        <taxon>Flavobacteriaceae</taxon>
        <taxon>Flavobacterium</taxon>
    </lineage>
</organism>
<keyword evidence="3 11" id="KW-0597">Phosphoprotein</keyword>
<dbReference type="Pfam" id="PF00512">
    <property type="entry name" value="HisKA"/>
    <property type="match status" value="1"/>
</dbReference>
<dbReference type="AlphaFoldDB" id="A0A482TJ38"/>
<dbReference type="Gene3D" id="3.40.50.2300">
    <property type="match status" value="1"/>
</dbReference>
<dbReference type="InterPro" id="IPR036097">
    <property type="entry name" value="HisK_dim/P_sf"/>
</dbReference>
<protein>
    <recommendedName>
        <fullName evidence="10">Sensory/regulatory protein RpfC</fullName>
        <ecNumber evidence="2">2.7.13.3</ecNumber>
    </recommendedName>
</protein>
<feature type="domain" description="PAS" evidence="15">
    <location>
        <begin position="191"/>
        <end position="267"/>
    </location>
</feature>
<evidence type="ECO:0000256" key="2">
    <source>
        <dbReference type="ARBA" id="ARBA00012438"/>
    </source>
</evidence>
<dbReference type="PROSITE" id="PS50113">
    <property type="entry name" value="PAC"/>
    <property type="match status" value="1"/>
</dbReference>
<dbReference type="CDD" id="cd16922">
    <property type="entry name" value="HATPase_EvgS-ArcB-TorS-like"/>
    <property type="match status" value="1"/>
</dbReference>
<feature type="domain" description="Histidine kinase" evidence="13">
    <location>
        <begin position="342"/>
        <end position="565"/>
    </location>
</feature>
<dbReference type="PROSITE" id="PS50112">
    <property type="entry name" value="PAS"/>
    <property type="match status" value="1"/>
</dbReference>
<dbReference type="Proteomes" id="UP000253235">
    <property type="component" value="Unassembled WGS sequence"/>
</dbReference>
<dbReference type="InterPro" id="IPR035965">
    <property type="entry name" value="PAS-like_dom_sf"/>
</dbReference>
<dbReference type="Pfam" id="PF02518">
    <property type="entry name" value="HATPase_c"/>
    <property type="match status" value="1"/>
</dbReference>
<comment type="catalytic activity">
    <reaction evidence="1">
        <text>ATP + protein L-histidine = ADP + protein N-phospho-L-histidine.</text>
        <dbReference type="EC" id="2.7.13.3"/>
    </reaction>
</comment>
<feature type="domain" description="PAC" evidence="16">
    <location>
        <begin position="271"/>
        <end position="324"/>
    </location>
</feature>
<name>A0A482TJ38_9FLAO</name>
<evidence type="ECO:0000256" key="6">
    <source>
        <dbReference type="ARBA" id="ARBA00022777"/>
    </source>
</evidence>
<dbReference type="InterPro" id="IPR005467">
    <property type="entry name" value="His_kinase_dom"/>
</dbReference>
<dbReference type="InterPro" id="IPR036890">
    <property type="entry name" value="HATPase_C_sf"/>
</dbReference>
<dbReference type="FunFam" id="1.10.287.130:FF:000002">
    <property type="entry name" value="Two-component osmosensing histidine kinase"/>
    <property type="match status" value="1"/>
</dbReference>
<dbReference type="SUPFAM" id="SSF55785">
    <property type="entry name" value="PYP-like sensor domain (PAS domain)"/>
    <property type="match status" value="2"/>
</dbReference>
<keyword evidence="8" id="KW-0902">Two-component regulatory system</keyword>
<evidence type="ECO:0000256" key="5">
    <source>
        <dbReference type="ARBA" id="ARBA00022741"/>
    </source>
</evidence>
<dbReference type="GO" id="GO:0000155">
    <property type="term" value="F:phosphorelay sensor kinase activity"/>
    <property type="evidence" value="ECO:0007669"/>
    <property type="project" value="InterPro"/>
</dbReference>
<dbReference type="FunFam" id="3.30.565.10:FF:000010">
    <property type="entry name" value="Sensor histidine kinase RcsC"/>
    <property type="match status" value="1"/>
</dbReference>
<feature type="coiled-coil region" evidence="12">
    <location>
        <begin position="45"/>
        <end position="72"/>
    </location>
</feature>
<dbReference type="PROSITE" id="PS50110">
    <property type="entry name" value="RESPONSE_REGULATORY"/>
    <property type="match status" value="1"/>
</dbReference>
<evidence type="ECO:0000256" key="1">
    <source>
        <dbReference type="ARBA" id="ARBA00000085"/>
    </source>
</evidence>
<evidence type="ECO:0000256" key="9">
    <source>
        <dbReference type="ARBA" id="ARBA00064003"/>
    </source>
</evidence>
<dbReference type="PANTHER" id="PTHR45339:SF1">
    <property type="entry name" value="HYBRID SIGNAL TRANSDUCTION HISTIDINE KINASE J"/>
    <property type="match status" value="1"/>
</dbReference>
<dbReference type="InterPro" id="IPR000700">
    <property type="entry name" value="PAS-assoc_C"/>
</dbReference>
<dbReference type="PANTHER" id="PTHR45339">
    <property type="entry name" value="HYBRID SIGNAL TRANSDUCTION HISTIDINE KINASE J"/>
    <property type="match status" value="1"/>
</dbReference>
<dbReference type="SUPFAM" id="SSF55874">
    <property type="entry name" value="ATPase domain of HSP90 chaperone/DNA topoisomerase II/histidine kinase"/>
    <property type="match status" value="1"/>
</dbReference>
<dbReference type="NCBIfam" id="TIGR00229">
    <property type="entry name" value="sensory_box"/>
    <property type="match status" value="1"/>
</dbReference>
<dbReference type="SMART" id="SM00388">
    <property type="entry name" value="HisKA"/>
    <property type="match status" value="1"/>
</dbReference>
<dbReference type="Gene3D" id="3.30.450.20">
    <property type="entry name" value="PAS domain"/>
    <property type="match status" value="2"/>
</dbReference>
<dbReference type="OrthoDB" id="9811889at2"/>
<dbReference type="SMART" id="SM00448">
    <property type="entry name" value="REC"/>
    <property type="match status" value="1"/>
</dbReference>
<dbReference type="RefSeq" id="WP_113666097.1">
    <property type="nucleotide sequence ID" value="NZ_QNVY02000003.1"/>
</dbReference>
<sequence>MENIENKTEARVIIRQKAEELHRSKESKYSSKLSEVDTLKLIHELEVHQIELEMQKEELMLAKEEAESVRQKYAELYEFAPTGYFTLTSSGTVVELNLAGSQLLRKERSKLVNSQFGFFISNATKPVFNQFLESVFQSTVKECCEVELLLDENTPVNVYLTGIVLEYKEHALITILDITQLKETESALRESEERYRDLLSNLDVGIIVHNKDTAIIFSNPKASELMGLSEAQIKEEDVAHPIWKFVKEDNKSLAPENFPVNQIIHTKRPINNFIVGIIKTDSTDLRWFLVNGFPVFNISDEIDEVVISFIEITELKKLEIELIKAKEQAEAANKAKSSFLTNMSHEIRTPLNGIIGFTDLLMRTNLDENQREYMNTVHESANILIEIINNILDFSKIESGKLELNIEEINLVELAHHVVDMFKYQAELKGIDLILHSKESVPNFVFADSVRLKQILVNLIGNALKFTTTGFVRLDISSEIISGGENRCLLNFSVKDSGIGIKQENQEKVFQSFIQEDCSITRKFGGTGLGLAISNQLLGLMNSELKLKSKFGQGSEFYFEVELDSSLQEISSDVNEITVTIEDTTIVPDNFSDKKILVVEDNRINMLLVKTLLKSILPGCTILEASDGKKAIKMYKKEKLDLILMDIQMPHKNGYQTTAEIKHLKKYNNIPIIALTAGIMLGEKEKCLESGMDDYVSKPIIRCNLEEVLYKWLKNKTLSENN</sequence>
<dbReference type="InterPro" id="IPR011006">
    <property type="entry name" value="CheY-like_superfamily"/>
</dbReference>
<dbReference type="InterPro" id="IPR001789">
    <property type="entry name" value="Sig_transdc_resp-reg_receiver"/>
</dbReference>
<dbReference type="SMART" id="SM00387">
    <property type="entry name" value="HATPase_c"/>
    <property type="match status" value="1"/>
</dbReference>
<dbReference type="SMART" id="SM00091">
    <property type="entry name" value="PAS"/>
    <property type="match status" value="2"/>
</dbReference>
<evidence type="ECO:0000313" key="18">
    <source>
        <dbReference type="Proteomes" id="UP000253235"/>
    </source>
</evidence>